<protein>
    <submittedName>
        <fullName evidence="2">Uncharacterized protein</fullName>
    </submittedName>
</protein>
<keyword evidence="1" id="KW-0472">Membrane</keyword>
<proteinExistence type="predicted"/>
<dbReference type="EMBL" id="ML735787">
    <property type="protein sequence ID" value="KAE8414343.1"/>
    <property type="molecule type" value="Genomic_DNA"/>
</dbReference>
<evidence type="ECO:0000313" key="3">
    <source>
        <dbReference type="Proteomes" id="UP000325395"/>
    </source>
</evidence>
<accession>A0ABQ6WB43</accession>
<sequence length="78" mass="9337">MPITVRNEIGRRKQYLDTLVQTSHLFFKTPMLTFCTLLLSYCITRGYSDRIRSPYQSTHMTKLPKYIIEVYNFSFFSQ</sequence>
<name>A0ABQ6WB43_9EURO</name>
<dbReference type="Proteomes" id="UP000325395">
    <property type="component" value="Unassembled WGS sequence"/>
</dbReference>
<keyword evidence="1" id="KW-1133">Transmembrane helix</keyword>
<keyword evidence="3" id="KW-1185">Reference proteome</keyword>
<evidence type="ECO:0000313" key="2">
    <source>
        <dbReference type="EMBL" id="KAE8414343.1"/>
    </source>
</evidence>
<feature type="transmembrane region" description="Helical" evidence="1">
    <location>
        <begin position="25"/>
        <end position="43"/>
    </location>
</feature>
<gene>
    <name evidence="2" type="ORF">BDV36DRAFT_9038</name>
</gene>
<keyword evidence="1" id="KW-0812">Transmembrane</keyword>
<reference evidence="2 3" key="1">
    <citation type="submission" date="2019-04" db="EMBL/GenBank/DDBJ databases">
        <authorList>
            <consortium name="DOE Joint Genome Institute"/>
            <person name="Mondo S."/>
            <person name="Kjaerbolling I."/>
            <person name="Vesth T."/>
            <person name="Frisvad J.C."/>
            <person name="Nybo J.L."/>
            <person name="Theobald S."/>
            <person name="Kildgaard S."/>
            <person name="Isbrandt T."/>
            <person name="Kuo A."/>
            <person name="Sato A."/>
            <person name="Lyhne E.K."/>
            <person name="Kogle M.E."/>
            <person name="Wiebenga A."/>
            <person name="Kun R.S."/>
            <person name="Lubbers R.J."/>
            <person name="Makela M.R."/>
            <person name="Barry K."/>
            <person name="Chovatia M."/>
            <person name="Clum A."/>
            <person name="Daum C."/>
            <person name="Haridas S."/>
            <person name="He G."/>
            <person name="LaButti K."/>
            <person name="Lipzen A."/>
            <person name="Riley R."/>
            <person name="Salamov A."/>
            <person name="Simmons B.A."/>
            <person name="Magnuson J.K."/>
            <person name="Henrissat B."/>
            <person name="Mortensen U.H."/>
            <person name="Larsen T.O."/>
            <person name="Devries R.P."/>
            <person name="Grigoriev I.V."/>
            <person name="Machida M."/>
            <person name="Baker S.E."/>
            <person name="Andersen M.R."/>
            <person name="Cantor M.N."/>
            <person name="Hua S.X."/>
        </authorList>
    </citation>
    <scope>NUCLEOTIDE SEQUENCE [LARGE SCALE GENOMIC DNA]</scope>
    <source>
        <strain evidence="2 3">CBS 117616</strain>
    </source>
</reference>
<evidence type="ECO:0000256" key="1">
    <source>
        <dbReference type="SAM" id="Phobius"/>
    </source>
</evidence>
<organism evidence="2 3">
    <name type="scientific">Aspergillus pseudocaelatus</name>
    <dbReference type="NCBI Taxonomy" id="1825620"/>
    <lineage>
        <taxon>Eukaryota</taxon>
        <taxon>Fungi</taxon>
        <taxon>Dikarya</taxon>
        <taxon>Ascomycota</taxon>
        <taxon>Pezizomycotina</taxon>
        <taxon>Eurotiomycetes</taxon>
        <taxon>Eurotiomycetidae</taxon>
        <taxon>Eurotiales</taxon>
        <taxon>Aspergillaceae</taxon>
        <taxon>Aspergillus</taxon>
        <taxon>Aspergillus subgen. Circumdati</taxon>
    </lineage>
</organism>